<keyword evidence="2" id="KW-1185">Reference proteome</keyword>
<name>A0A401ITT7_9LACO</name>
<dbReference type="AlphaFoldDB" id="A0A401ITT7"/>
<proteinExistence type="predicted"/>
<dbReference type="RefSeq" id="WP_124976843.1">
    <property type="nucleotide sequence ID" value="NZ_BFFP01000022.1"/>
</dbReference>
<dbReference type="OrthoDB" id="2329750at2"/>
<organism evidence="1 2">
    <name type="scientific">Ligilactobacillus salitolerans</name>
    <dbReference type="NCBI Taxonomy" id="1808352"/>
    <lineage>
        <taxon>Bacteria</taxon>
        <taxon>Bacillati</taxon>
        <taxon>Bacillota</taxon>
        <taxon>Bacilli</taxon>
        <taxon>Lactobacillales</taxon>
        <taxon>Lactobacillaceae</taxon>
        <taxon>Ligilactobacillus</taxon>
    </lineage>
</organism>
<reference evidence="1 2" key="1">
    <citation type="journal article" date="2019" name="Int. J. Syst. Evol. Microbiol.">
        <title>Lactobacillus salitolerans sp. nov., a novel lactic acid bacterium isolated from spent mushroom substrates.</title>
        <authorList>
            <person name="Tohno M."/>
            <person name="Tanizawa Y."/>
            <person name="Kojima Y."/>
            <person name="Sakamoto M."/>
            <person name="Nakamura Y."/>
            <person name="Ohkuma M."/>
            <person name="Kobayashi H."/>
        </authorList>
    </citation>
    <scope>NUCLEOTIDE SEQUENCE [LARGE SCALE GENOMIC DNA]</scope>
    <source>
        <strain evidence="1 2">YK43</strain>
    </source>
</reference>
<protein>
    <submittedName>
        <fullName evidence="1">Uncharacterized protein</fullName>
    </submittedName>
</protein>
<dbReference type="Proteomes" id="UP000286848">
    <property type="component" value="Unassembled WGS sequence"/>
</dbReference>
<comment type="caution">
    <text evidence="1">The sequence shown here is derived from an EMBL/GenBank/DDBJ whole genome shotgun (WGS) entry which is preliminary data.</text>
</comment>
<sequence>MTKFVVGTQRVIKWNPHAHTVVRGSTEPYELGPIYELSEVDQSRRQFKPFRIHGSKNDWDKVGDL</sequence>
<accession>A0A401ITT7</accession>
<evidence type="ECO:0000313" key="1">
    <source>
        <dbReference type="EMBL" id="GBG94960.1"/>
    </source>
</evidence>
<dbReference type="EMBL" id="BFFP01000022">
    <property type="protein sequence ID" value="GBG94960.1"/>
    <property type="molecule type" value="Genomic_DNA"/>
</dbReference>
<gene>
    <name evidence="1" type="ORF">LFYK43_14190</name>
</gene>
<evidence type="ECO:0000313" key="2">
    <source>
        <dbReference type="Proteomes" id="UP000286848"/>
    </source>
</evidence>